<keyword evidence="6" id="KW-1185">Reference proteome</keyword>
<comment type="caution">
    <text evidence="5">The sequence shown here is derived from an EMBL/GenBank/DDBJ whole genome shotgun (WGS) entry which is preliminary data.</text>
</comment>
<reference evidence="5 6" key="1">
    <citation type="journal article" date="2023" name="Plants (Basel)">
        <title>Bridging the Gap: Combining Genomics and Transcriptomics Approaches to Understand Stylosanthes scabra, an Orphan Legume from the Brazilian Caatinga.</title>
        <authorList>
            <person name="Ferreira-Neto J.R.C."/>
            <person name="da Silva M.D."/>
            <person name="Binneck E."/>
            <person name="de Melo N.F."/>
            <person name="da Silva R.H."/>
            <person name="de Melo A.L.T.M."/>
            <person name="Pandolfi V."/>
            <person name="Bustamante F.O."/>
            <person name="Brasileiro-Vidal A.C."/>
            <person name="Benko-Iseppon A.M."/>
        </authorList>
    </citation>
    <scope>NUCLEOTIDE SEQUENCE [LARGE SCALE GENOMIC DNA]</scope>
    <source>
        <tissue evidence="5">Leaves</tissue>
    </source>
</reference>
<keyword evidence="2" id="KW-0325">Glycoprotein</keyword>
<evidence type="ECO:0000313" key="5">
    <source>
        <dbReference type="EMBL" id="MED6150058.1"/>
    </source>
</evidence>
<protein>
    <recommendedName>
        <fullName evidence="4">X8 domain-containing protein</fullName>
    </recommendedName>
</protein>
<dbReference type="PANTHER" id="PTHR31044">
    <property type="entry name" value="BETA-1,3 GLUCANASE"/>
    <property type="match status" value="1"/>
</dbReference>
<evidence type="ECO:0000256" key="3">
    <source>
        <dbReference type="ARBA" id="ARBA00022729"/>
    </source>
</evidence>
<dbReference type="Pfam" id="PF07983">
    <property type="entry name" value="X8"/>
    <property type="match status" value="1"/>
</dbReference>
<organism evidence="5 6">
    <name type="scientific">Stylosanthes scabra</name>
    <dbReference type="NCBI Taxonomy" id="79078"/>
    <lineage>
        <taxon>Eukaryota</taxon>
        <taxon>Viridiplantae</taxon>
        <taxon>Streptophyta</taxon>
        <taxon>Embryophyta</taxon>
        <taxon>Tracheophyta</taxon>
        <taxon>Spermatophyta</taxon>
        <taxon>Magnoliopsida</taxon>
        <taxon>eudicotyledons</taxon>
        <taxon>Gunneridae</taxon>
        <taxon>Pentapetalae</taxon>
        <taxon>rosids</taxon>
        <taxon>fabids</taxon>
        <taxon>Fabales</taxon>
        <taxon>Fabaceae</taxon>
        <taxon>Papilionoideae</taxon>
        <taxon>50 kb inversion clade</taxon>
        <taxon>dalbergioids sensu lato</taxon>
        <taxon>Dalbergieae</taxon>
        <taxon>Pterocarpus clade</taxon>
        <taxon>Stylosanthes</taxon>
    </lineage>
</organism>
<comment type="subcellular location">
    <subcellularLocation>
        <location evidence="1">Cell membrane</location>
        <topology evidence="1">Lipid-anchor</topology>
        <topology evidence="1">GPI-anchor</topology>
    </subcellularLocation>
</comment>
<keyword evidence="2" id="KW-0336">GPI-anchor</keyword>
<dbReference type="Gene3D" id="1.20.58.1040">
    <property type="match status" value="1"/>
</dbReference>
<evidence type="ECO:0000259" key="4">
    <source>
        <dbReference type="SMART" id="SM00768"/>
    </source>
</evidence>
<dbReference type="InterPro" id="IPR044788">
    <property type="entry name" value="X8_dom_prot"/>
</dbReference>
<dbReference type="InterPro" id="IPR012946">
    <property type="entry name" value="X8"/>
</dbReference>
<sequence>MVVNMNVLTTEAIWCLARPDARPAALQAGLDFVCSQRYINCAPINNGGNCFLPNTLVNHASWAYDTYWKRNGRTLSACNFAGTGVIVIAGKDPSTPTCKYPPA</sequence>
<dbReference type="EMBL" id="JASCZI010091358">
    <property type="protein sequence ID" value="MED6150058.1"/>
    <property type="molecule type" value="Genomic_DNA"/>
</dbReference>
<dbReference type="PANTHER" id="PTHR31044:SF52">
    <property type="entry name" value="OS01G0631500 PROTEIN"/>
    <property type="match status" value="1"/>
</dbReference>
<evidence type="ECO:0000256" key="2">
    <source>
        <dbReference type="ARBA" id="ARBA00022622"/>
    </source>
</evidence>
<evidence type="ECO:0000313" key="6">
    <source>
        <dbReference type="Proteomes" id="UP001341840"/>
    </source>
</evidence>
<dbReference type="SMART" id="SM00768">
    <property type="entry name" value="X8"/>
    <property type="match status" value="1"/>
</dbReference>
<keyword evidence="2" id="KW-0449">Lipoprotein</keyword>
<name>A0ABU6TQA4_9FABA</name>
<evidence type="ECO:0000256" key="1">
    <source>
        <dbReference type="ARBA" id="ARBA00004609"/>
    </source>
</evidence>
<keyword evidence="2" id="KW-0472">Membrane</keyword>
<proteinExistence type="predicted"/>
<gene>
    <name evidence="5" type="ORF">PIB30_068558</name>
</gene>
<accession>A0ABU6TQA4</accession>
<feature type="domain" description="X8" evidence="4">
    <location>
        <begin position="13"/>
        <end position="100"/>
    </location>
</feature>
<keyword evidence="3" id="KW-0732">Signal</keyword>
<dbReference type="Proteomes" id="UP001341840">
    <property type="component" value="Unassembled WGS sequence"/>
</dbReference>